<sequence>STKQIRSRGRAEEQRHRKERKYDEYDWINLVLQGELSKLTIPELDKYITENKLNKTGKKKDKLDAITADVLRKHQGRPIEDLLEPQHRDQASSESDSDQDIVLEEFGSESDPESETEDEPENEQIQTVDPVPLVVQTRYGRYAGNWALSELH</sequence>
<accession>A0A7D9JLI0</accession>
<feature type="region of interest" description="Disordered" evidence="1">
    <location>
        <begin position="74"/>
        <end position="131"/>
    </location>
</feature>
<dbReference type="Gene3D" id="1.10.720.30">
    <property type="entry name" value="SAP domain"/>
    <property type="match status" value="1"/>
</dbReference>
<feature type="non-terminal residue" evidence="2">
    <location>
        <position position="1"/>
    </location>
</feature>
<evidence type="ECO:0000313" key="3">
    <source>
        <dbReference type="Proteomes" id="UP001152795"/>
    </source>
</evidence>
<keyword evidence="3" id="KW-1185">Reference proteome</keyword>
<name>A0A7D9JLI0_PARCT</name>
<evidence type="ECO:0000256" key="1">
    <source>
        <dbReference type="SAM" id="MobiDB-lite"/>
    </source>
</evidence>
<reference evidence="2" key="1">
    <citation type="submission" date="2020-04" db="EMBL/GenBank/DDBJ databases">
        <authorList>
            <person name="Alioto T."/>
            <person name="Alioto T."/>
            <person name="Gomez Garrido J."/>
        </authorList>
    </citation>
    <scope>NUCLEOTIDE SEQUENCE</scope>
    <source>
        <strain evidence="2">A484AB</strain>
    </source>
</reference>
<dbReference type="OrthoDB" id="6090131at2759"/>
<dbReference type="SUPFAM" id="SSF68906">
    <property type="entry name" value="SAP domain"/>
    <property type="match status" value="1"/>
</dbReference>
<dbReference type="EMBL" id="CACRXK020018356">
    <property type="protein sequence ID" value="CAB4032383.1"/>
    <property type="molecule type" value="Genomic_DNA"/>
</dbReference>
<proteinExistence type="predicted"/>
<evidence type="ECO:0000313" key="2">
    <source>
        <dbReference type="EMBL" id="CAB4032383.1"/>
    </source>
</evidence>
<keyword evidence="2" id="KW-0675">Receptor</keyword>
<dbReference type="InterPro" id="IPR036361">
    <property type="entry name" value="SAP_dom_sf"/>
</dbReference>
<gene>
    <name evidence="2" type="ORF">PACLA_8A079885</name>
</gene>
<comment type="caution">
    <text evidence="2">The sequence shown here is derived from an EMBL/GenBank/DDBJ whole genome shotgun (WGS) entry which is preliminary data.</text>
</comment>
<protein>
    <submittedName>
        <fullName evidence="2">Transient receptor potential cation channel subfamily A member 1</fullName>
    </submittedName>
</protein>
<feature type="compositionally biased region" description="Acidic residues" evidence="1">
    <location>
        <begin position="95"/>
        <end position="122"/>
    </location>
</feature>
<feature type="compositionally biased region" description="Basic and acidic residues" evidence="1">
    <location>
        <begin position="77"/>
        <end position="91"/>
    </location>
</feature>
<organism evidence="2 3">
    <name type="scientific">Paramuricea clavata</name>
    <name type="common">Red gorgonian</name>
    <name type="synonym">Violescent sea-whip</name>
    <dbReference type="NCBI Taxonomy" id="317549"/>
    <lineage>
        <taxon>Eukaryota</taxon>
        <taxon>Metazoa</taxon>
        <taxon>Cnidaria</taxon>
        <taxon>Anthozoa</taxon>
        <taxon>Octocorallia</taxon>
        <taxon>Malacalcyonacea</taxon>
        <taxon>Plexauridae</taxon>
        <taxon>Paramuricea</taxon>
    </lineage>
</organism>
<dbReference type="AlphaFoldDB" id="A0A7D9JLI0"/>
<dbReference type="Proteomes" id="UP001152795">
    <property type="component" value="Unassembled WGS sequence"/>
</dbReference>